<organism evidence="4 5">
    <name type="scientific">Streptomyces gamaensis</name>
    <dbReference type="NCBI Taxonomy" id="1763542"/>
    <lineage>
        <taxon>Bacteria</taxon>
        <taxon>Bacillati</taxon>
        <taxon>Actinomycetota</taxon>
        <taxon>Actinomycetes</taxon>
        <taxon>Kitasatosporales</taxon>
        <taxon>Streptomycetaceae</taxon>
        <taxon>Streptomyces</taxon>
    </lineage>
</organism>
<dbReference type="Gene3D" id="3.40.50.10320">
    <property type="entry name" value="LmbE-like"/>
    <property type="match status" value="1"/>
</dbReference>
<name>A0ABW0Z249_9ACTN</name>
<feature type="compositionally biased region" description="Basic and acidic residues" evidence="2">
    <location>
        <begin position="243"/>
        <end position="261"/>
    </location>
</feature>
<comment type="caution">
    <text evidence="4">The sequence shown here is derived from an EMBL/GenBank/DDBJ whole genome shotgun (WGS) entry which is preliminary data.</text>
</comment>
<keyword evidence="1" id="KW-0862">Zinc</keyword>
<dbReference type="Proteomes" id="UP001596083">
    <property type="component" value="Unassembled WGS sequence"/>
</dbReference>
<proteinExistence type="predicted"/>
<dbReference type="SUPFAM" id="SSF102588">
    <property type="entry name" value="LmbE-like"/>
    <property type="match status" value="1"/>
</dbReference>
<dbReference type="InterPro" id="IPR003737">
    <property type="entry name" value="GlcNAc_PI_deacetylase-related"/>
</dbReference>
<accession>A0ABW0Z249</accession>
<feature type="chain" id="PRO_5046714104" evidence="3">
    <location>
        <begin position="27"/>
        <end position="702"/>
    </location>
</feature>
<dbReference type="PROSITE" id="PS51318">
    <property type="entry name" value="TAT"/>
    <property type="match status" value="1"/>
</dbReference>
<dbReference type="Pfam" id="PF02585">
    <property type="entry name" value="PIG-L"/>
    <property type="match status" value="1"/>
</dbReference>
<feature type="signal peptide" evidence="3">
    <location>
        <begin position="1"/>
        <end position="26"/>
    </location>
</feature>
<reference evidence="5" key="1">
    <citation type="journal article" date="2019" name="Int. J. Syst. Evol. Microbiol.">
        <title>The Global Catalogue of Microorganisms (GCM) 10K type strain sequencing project: providing services to taxonomists for standard genome sequencing and annotation.</title>
        <authorList>
            <consortium name="The Broad Institute Genomics Platform"/>
            <consortium name="The Broad Institute Genome Sequencing Center for Infectious Disease"/>
            <person name="Wu L."/>
            <person name="Ma J."/>
        </authorList>
    </citation>
    <scope>NUCLEOTIDE SEQUENCE [LARGE SCALE GENOMIC DNA]</scope>
    <source>
        <strain evidence="5">CGMCC 4.7304</strain>
    </source>
</reference>
<sequence length="702" mass="75047">MDISQRMVISRRTALAGLAATTAALAAGCSDGGTEHPKATPRPIRAVDPHATQSFAPAGSALLLQVMAHPDDDLFFMNPDGEHLVAAGVPVVSVYVTAGEAAGQNWIQGMPKSPPDKAAYSSARHQGLRQAYAQMLGLDRSAAWQKSVLDLPGGIKAETNELAAGERRAQLVFLNLAMLSADKMRLPLLWEQPEGTMQTLVATGSPCTTVSTYGHGTLVDVLAALMDRFRPTVIHTMDPDPDYQVHDKEHPKDNDYGSCSDHRDHTPTALFTWKALSQWAADATKRDGHPPRFVTTAFRGYYNQRWPFNLPPEVIEQKHRLVEAYGGDPQWSCDNPGGCGDYGQGGDRPMKNRKGWIRSTHYRHHGATLAPATDASGRLEAYGVLGTQAVRWLESSPGSGRWGDPRNLGGGPLAPALAPVRDAAGRRLLFGLRFAAVAGQGRPDKREIVVLEQEKEDGPYLPWKGLGNPEHKPDRGRRVGMPAAVAAPDGRVHLFVRNAGKGISSRVREADGTWGKWQSLHGQEIQDGLVAVLDGDHRVHVFGTGRDTVHHWSQDEPGKPVRYQPVKGLPVPGGLPGATLGPDGALALVYREPAAVTPAVHGLKPGSQDAEGTVTELKEFAGYGPLAAHTLAVRGGKDTVMVLGRGLDGRPQIVDGGDGGASPVSAPERPVAVGTPDLLTDGGHRLAVVGMGPDAAPWIWRP</sequence>
<dbReference type="InterPro" id="IPR024078">
    <property type="entry name" value="LmbE-like_dom_sf"/>
</dbReference>
<evidence type="ECO:0000313" key="4">
    <source>
        <dbReference type="EMBL" id="MFC5721867.1"/>
    </source>
</evidence>
<evidence type="ECO:0000256" key="3">
    <source>
        <dbReference type="SAM" id="SignalP"/>
    </source>
</evidence>
<dbReference type="EMBL" id="JBHSPB010000009">
    <property type="protein sequence ID" value="MFC5721867.1"/>
    <property type="molecule type" value="Genomic_DNA"/>
</dbReference>
<dbReference type="PANTHER" id="PTHR12993:SF11">
    <property type="entry name" value="N-ACETYLGLUCOSAMINYL-PHOSPHATIDYLINOSITOL DE-N-ACETYLASE"/>
    <property type="match status" value="1"/>
</dbReference>
<keyword evidence="3" id="KW-0732">Signal</keyword>
<dbReference type="SUPFAM" id="SSF89372">
    <property type="entry name" value="Fucose-specific lectin"/>
    <property type="match status" value="1"/>
</dbReference>
<dbReference type="RefSeq" id="WP_390317213.1">
    <property type="nucleotide sequence ID" value="NZ_JBHSPB010000009.1"/>
</dbReference>
<evidence type="ECO:0000313" key="5">
    <source>
        <dbReference type="Proteomes" id="UP001596083"/>
    </source>
</evidence>
<dbReference type="PROSITE" id="PS51257">
    <property type="entry name" value="PROKAR_LIPOPROTEIN"/>
    <property type="match status" value="1"/>
</dbReference>
<dbReference type="InterPro" id="IPR006311">
    <property type="entry name" value="TAT_signal"/>
</dbReference>
<evidence type="ECO:0000256" key="1">
    <source>
        <dbReference type="ARBA" id="ARBA00022833"/>
    </source>
</evidence>
<keyword evidence="5" id="KW-1185">Reference proteome</keyword>
<evidence type="ECO:0000256" key="2">
    <source>
        <dbReference type="SAM" id="MobiDB-lite"/>
    </source>
</evidence>
<dbReference type="PANTHER" id="PTHR12993">
    <property type="entry name" value="N-ACETYLGLUCOSAMINYL-PHOSPHATIDYLINOSITOL DE-N-ACETYLASE-RELATED"/>
    <property type="match status" value="1"/>
</dbReference>
<dbReference type="Gene3D" id="2.120.10.70">
    <property type="entry name" value="Fucose-specific lectin"/>
    <property type="match status" value="1"/>
</dbReference>
<protein>
    <submittedName>
        <fullName evidence="4">PIG-L family deacetylase</fullName>
    </submittedName>
</protein>
<gene>
    <name evidence="4" type="ORF">ACFP1Z_16970</name>
</gene>
<feature type="region of interest" description="Disordered" evidence="2">
    <location>
        <begin position="240"/>
        <end position="261"/>
    </location>
</feature>